<dbReference type="EMBL" id="KI630404">
    <property type="protein sequence ID" value="EYU40332.1"/>
    <property type="molecule type" value="Genomic_DNA"/>
</dbReference>
<reference evidence="2 3" key="1">
    <citation type="journal article" date="2013" name="Proc. Natl. Acad. Sci. U.S.A.">
        <title>Fine-scale variation in meiotic recombination in Mimulus inferred from population shotgun sequencing.</title>
        <authorList>
            <person name="Hellsten U."/>
            <person name="Wright K.M."/>
            <person name="Jenkins J."/>
            <person name="Shu S."/>
            <person name="Yuan Y."/>
            <person name="Wessler S.R."/>
            <person name="Schmutz J."/>
            <person name="Willis J.H."/>
            <person name="Rokhsar D.S."/>
        </authorList>
    </citation>
    <scope>NUCLEOTIDE SEQUENCE [LARGE SCALE GENOMIC DNA]</scope>
    <source>
        <strain evidence="3">cv. DUN x IM62</strain>
    </source>
</reference>
<name>A0A022RIS6_ERYGU</name>
<keyword evidence="3" id="KW-1185">Reference proteome</keyword>
<sequence>MAFFRGLIRSSKSNGSSSLFNYGRSKSNGSFSSDLWHRRPSGCREFSRTAGADVTSFMYAVKHDFPGLVASSAVGWFVGLGISKIIFLPYSVLLEELDILNKIQMNKLEELSRVVGVEEEIHRKNVRQLIEELRIQMAKLRAEVEIAKAVAGRVGAEGGDEARSK</sequence>
<proteinExistence type="predicted"/>
<gene>
    <name evidence="2" type="ORF">MIMGU_mgv1a015203mg</name>
</gene>
<feature type="coiled-coil region" evidence="1">
    <location>
        <begin position="123"/>
        <end position="150"/>
    </location>
</feature>
<dbReference type="AlphaFoldDB" id="A0A022RIS6"/>
<dbReference type="Proteomes" id="UP000030748">
    <property type="component" value="Unassembled WGS sequence"/>
</dbReference>
<evidence type="ECO:0000313" key="3">
    <source>
        <dbReference type="Proteomes" id="UP000030748"/>
    </source>
</evidence>
<dbReference type="KEGG" id="egt:105954757"/>
<protein>
    <submittedName>
        <fullName evidence="2">Uncharacterized protein</fullName>
    </submittedName>
</protein>
<organism evidence="2 3">
    <name type="scientific">Erythranthe guttata</name>
    <name type="common">Yellow monkey flower</name>
    <name type="synonym">Mimulus guttatus</name>
    <dbReference type="NCBI Taxonomy" id="4155"/>
    <lineage>
        <taxon>Eukaryota</taxon>
        <taxon>Viridiplantae</taxon>
        <taxon>Streptophyta</taxon>
        <taxon>Embryophyta</taxon>
        <taxon>Tracheophyta</taxon>
        <taxon>Spermatophyta</taxon>
        <taxon>Magnoliopsida</taxon>
        <taxon>eudicotyledons</taxon>
        <taxon>Gunneridae</taxon>
        <taxon>Pentapetalae</taxon>
        <taxon>asterids</taxon>
        <taxon>lamiids</taxon>
        <taxon>Lamiales</taxon>
        <taxon>Phrymaceae</taxon>
        <taxon>Erythranthe</taxon>
    </lineage>
</organism>
<evidence type="ECO:0000313" key="2">
    <source>
        <dbReference type="EMBL" id="EYU40332.1"/>
    </source>
</evidence>
<evidence type="ECO:0000256" key="1">
    <source>
        <dbReference type="SAM" id="Coils"/>
    </source>
</evidence>
<keyword evidence="1" id="KW-0175">Coiled coil</keyword>
<accession>A0A022RIS6</accession>